<dbReference type="KEGG" id="cam:101509742"/>
<dbReference type="GeneID" id="101509742"/>
<dbReference type="PaxDb" id="3827-XP_004502133.1"/>
<keyword evidence="1" id="KW-1185">Reference proteome</keyword>
<dbReference type="AlphaFoldDB" id="A0A1S2YAY0"/>
<organism evidence="1 2">
    <name type="scientific">Cicer arietinum</name>
    <name type="common">Chickpea</name>
    <name type="synonym">Garbanzo</name>
    <dbReference type="NCBI Taxonomy" id="3827"/>
    <lineage>
        <taxon>Eukaryota</taxon>
        <taxon>Viridiplantae</taxon>
        <taxon>Streptophyta</taxon>
        <taxon>Embryophyta</taxon>
        <taxon>Tracheophyta</taxon>
        <taxon>Spermatophyta</taxon>
        <taxon>Magnoliopsida</taxon>
        <taxon>eudicotyledons</taxon>
        <taxon>Gunneridae</taxon>
        <taxon>Pentapetalae</taxon>
        <taxon>rosids</taxon>
        <taxon>fabids</taxon>
        <taxon>Fabales</taxon>
        <taxon>Fabaceae</taxon>
        <taxon>Papilionoideae</taxon>
        <taxon>50 kb inversion clade</taxon>
        <taxon>NPAAA clade</taxon>
        <taxon>Hologalegina</taxon>
        <taxon>IRL clade</taxon>
        <taxon>Cicereae</taxon>
        <taxon>Cicer</taxon>
    </lineage>
</organism>
<dbReference type="Proteomes" id="UP000087171">
    <property type="component" value="Chromosome Ca5"/>
</dbReference>
<dbReference type="OrthoDB" id="8063676at2759"/>
<dbReference type="RefSeq" id="XP_004502133.1">
    <property type="nucleotide sequence ID" value="XM_004502076.1"/>
</dbReference>
<dbReference type="STRING" id="3827.A0A1S2YAY0"/>
<proteinExistence type="predicted"/>
<dbReference type="eggNOG" id="KOG0017">
    <property type="taxonomic scope" value="Eukaryota"/>
</dbReference>
<reference evidence="1" key="1">
    <citation type="journal article" date="2013" name="Nat. Biotechnol.">
        <title>Draft genome sequence of chickpea (Cicer arietinum) provides a resource for trait improvement.</title>
        <authorList>
            <person name="Varshney R.K."/>
            <person name="Song C."/>
            <person name="Saxena R.K."/>
            <person name="Azam S."/>
            <person name="Yu S."/>
            <person name="Sharpe A.G."/>
            <person name="Cannon S."/>
            <person name="Baek J."/>
            <person name="Rosen B.D."/>
            <person name="Tar'an B."/>
            <person name="Millan T."/>
            <person name="Zhang X."/>
            <person name="Ramsay L.D."/>
            <person name="Iwata A."/>
            <person name="Wang Y."/>
            <person name="Nelson W."/>
            <person name="Farmer A.D."/>
            <person name="Gaur P.M."/>
            <person name="Soderlund C."/>
            <person name="Penmetsa R.V."/>
            <person name="Xu C."/>
            <person name="Bharti A.K."/>
            <person name="He W."/>
            <person name="Winter P."/>
            <person name="Zhao S."/>
            <person name="Hane J.K."/>
            <person name="Carrasquilla-Garcia N."/>
            <person name="Condie J.A."/>
            <person name="Upadhyaya H.D."/>
            <person name="Luo M.C."/>
            <person name="Thudi M."/>
            <person name="Gowda C.L."/>
            <person name="Singh N.P."/>
            <person name="Lichtenzveig J."/>
            <person name="Gali K.K."/>
            <person name="Rubio J."/>
            <person name="Nadarajan N."/>
            <person name="Dolezel J."/>
            <person name="Bansal K.C."/>
            <person name="Xu X."/>
            <person name="Edwards D."/>
            <person name="Zhang G."/>
            <person name="Kahl G."/>
            <person name="Gil J."/>
            <person name="Singh K.B."/>
            <person name="Datta S.K."/>
            <person name="Jackson S.A."/>
            <person name="Wang J."/>
            <person name="Cook D.R."/>
        </authorList>
    </citation>
    <scope>NUCLEOTIDE SEQUENCE [LARGE SCALE GENOMIC DNA]</scope>
    <source>
        <strain evidence="1">cv. CDC Frontier</strain>
    </source>
</reference>
<dbReference type="PANTHER" id="PTHR35317">
    <property type="entry name" value="OS04G0629600 PROTEIN"/>
    <property type="match status" value="1"/>
</dbReference>
<accession>A0A1S2YAY0</accession>
<dbReference type="PANTHER" id="PTHR35317:SF28">
    <property type="entry name" value="ZINC FINGER, CCHC-TYPE, RIBONUCLEASE H-LIKE DOMAIN, GAG-PRE-INTEGRASE DOMAIN PROTEIN-RELATED"/>
    <property type="match status" value="1"/>
</dbReference>
<protein>
    <submittedName>
        <fullName evidence="2">Uncharacterized protein LOC101509742</fullName>
    </submittedName>
</protein>
<reference evidence="2" key="2">
    <citation type="submission" date="2025-08" db="UniProtKB">
        <authorList>
            <consortium name="RefSeq"/>
        </authorList>
    </citation>
    <scope>IDENTIFICATION</scope>
    <source>
        <tissue evidence="2">Etiolated seedlings</tissue>
    </source>
</reference>
<gene>
    <name evidence="2" type="primary">LOC101509742</name>
</gene>
<dbReference type="Pfam" id="PF14223">
    <property type="entry name" value="Retrotran_gag_2"/>
    <property type="match status" value="1"/>
</dbReference>
<sequence>MKVLLVSQCIWEIVEKSYEKPPDEESLSQKKKETLLKTKMKDQLVVTFIYQCLDDSMFVKVVDTTTLKEAWEIFEKSLQDIGKVKKMKLQSLRGDFEALKMKDSESILDYCSRVQTIVNQMNIYGDKIEDVCVEENFFCYLTSKFDYVMYLIEKSNDFDSMFIGELEGSLQAQEERTKKRQEESLEQVLEDRSFIEGC</sequence>
<evidence type="ECO:0000313" key="1">
    <source>
        <dbReference type="Proteomes" id="UP000087171"/>
    </source>
</evidence>
<evidence type="ECO:0000313" key="2">
    <source>
        <dbReference type="RefSeq" id="XP_004502133.1"/>
    </source>
</evidence>
<name>A0A1S2YAY0_CICAR</name>